<comment type="catalytic activity">
    <reaction evidence="1">
        <text>Hydrolysis of terminal non-reducing alpha-L-rhamnose residues in alpha-L-rhamnosides.</text>
        <dbReference type="EC" id="3.2.1.40"/>
    </reaction>
</comment>
<keyword evidence="10" id="KW-1185">Reference proteome</keyword>
<gene>
    <name evidence="9" type="ORF">WG900_02575</name>
</gene>
<dbReference type="PANTHER" id="PTHR33307">
    <property type="entry name" value="ALPHA-RHAMNOSIDASE (EUROFUNG)"/>
    <property type="match status" value="1"/>
</dbReference>
<sequence length="1053" mass="114189">MGKLHLSRRAFIVTTSAAPLLSSKSVLAANLTKLKVFGLRVAQVETPLGVESSQPSLGWRFEAGDGISAAAYRIRVASSEQALRSGVADLWDSQWVESRNAITAVYEGAALSSRQRCFWMVSVRDQHGATATSQSSFWEMGLLNPKDWDLSWLACEDAVERGDREAGAAWVNGSAGVGKPRLFRLGFSSEKANGLITLSVDGTLHRLSLDGRDLPLPSWDRNAFGAPPALRLESPLEAGDHVLEAEISATPGYFTKPNVAVAAQVRVTEGGQHRRISGGWTTLLAEDLATRKAAVAEVMDPQPLFPWPAAPARLLRREFRLEARPQGARLYAAALGAYEIWINGAPVSDAALEVSPSDFAHHVPYRVYDVGGFLRPGVNVISARVADGFYASYLAPVGRYPFGPAPRRLLVQLEATSPAGTTIVSGAKDWRGAAGSLRYSEVYGGEDWDYSQDQAGWQAVGFDDSAWEPAHLASGPAVPLVSSITPPIEVTRELSVQALRQVGPDRYVADFGQNFAGRVRLRLPRVHARTITVRHSELIDAKGELDRRNLRAARAEDSYRFDKATDRVVLEPRYSYQGFRYAEISGVTGLAANQVAGLVMTSGIEETGTFAVDQPVVQKVWLNTMWSQRSNFLGIPTDCPQRDERLGWAGDAQIFWDTAAFNMDVGSFTREWLREFRAAQGPAGNYPLWAPMPATAGFGPPQSTPGWADAGVMLPYISYVRYGDRAIVDENWRAMRKYVDGILKANPDGLWAHNRGVDFGDWLAVDAKQPGDETTPKGLVATAMLARSLAQLADLARWTGRESEAGELRLATERVREAFAGAFVREDGSVGNGSQTSYILGLSMDLVPRSLRALAADKLVADIQRRGTALSTGFLGTPLALDVLADTGHRDTAVDLLLRTDFPSWGHMVRAGATTMWERWNGDSGDPAMNSYNHYAFGAVCGFLYRRVAGIVPIEPGFARMRIAPLFDRRLGRIRARYESVRGAIAVDIRPTHGGAELDVQVPSGASADLCLPVGATGTAGGKALGDGAECPGGEGRLHLLRSGRHLIRLTGV</sequence>
<dbReference type="Pfam" id="PF05592">
    <property type="entry name" value="Bac_rhamnosid"/>
    <property type="match status" value="1"/>
</dbReference>
<dbReference type="PIRSF" id="PIRSF010631">
    <property type="entry name" value="A-rhamnsds"/>
    <property type="match status" value="1"/>
</dbReference>
<dbReference type="InterPro" id="IPR035398">
    <property type="entry name" value="Bac_rhamnosid_C"/>
</dbReference>
<reference evidence="9 10" key="1">
    <citation type="submission" date="2024-03" db="EMBL/GenBank/DDBJ databases">
        <authorList>
            <person name="Jo J.-H."/>
        </authorList>
    </citation>
    <scope>NUCLEOTIDE SEQUENCE [LARGE SCALE GENOMIC DNA]</scope>
    <source>
        <strain evidence="9 10">AS3R-12</strain>
    </source>
</reference>
<dbReference type="InterPro" id="IPR012341">
    <property type="entry name" value="6hp_glycosidase-like_sf"/>
</dbReference>
<dbReference type="SUPFAM" id="SSF49785">
    <property type="entry name" value="Galactose-binding domain-like"/>
    <property type="match status" value="1"/>
</dbReference>
<protein>
    <recommendedName>
        <fullName evidence="2">alpha-L-rhamnosidase</fullName>
        <ecNumber evidence="2">3.2.1.40</ecNumber>
    </recommendedName>
</protein>
<feature type="domain" description="Alpha-L-rhamnosidase C-terminal" evidence="8">
    <location>
        <begin position="950"/>
        <end position="1022"/>
    </location>
</feature>
<dbReference type="PANTHER" id="PTHR33307:SF6">
    <property type="entry name" value="ALPHA-RHAMNOSIDASE (EUROFUNG)-RELATED"/>
    <property type="match status" value="1"/>
</dbReference>
<dbReference type="EC" id="3.2.1.40" evidence="2"/>
<dbReference type="InterPro" id="IPR035396">
    <property type="entry name" value="Bac_rhamnosid6H"/>
</dbReference>
<dbReference type="Proteomes" id="UP001379235">
    <property type="component" value="Unassembled WGS sequence"/>
</dbReference>
<dbReference type="InterPro" id="IPR008928">
    <property type="entry name" value="6-hairpin_glycosidase_sf"/>
</dbReference>
<evidence type="ECO:0000259" key="6">
    <source>
        <dbReference type="Pfam" id="PF08531"/>
    </source>
</evidence>
<dbReference type="InterPro" id="IPR008902">
    <property type="entry name" value="Rhamnosid_concanavalin"/>
</dbReference>
<evidence type="ECO:0000259" key="7">
    <source>
        <dbReference type="Pfam" id="PF17389"/>
    </source>
</evidence>
<evidence type="ECO:0000256" key="2">
    <source>
        <dbReference type="ARBA" id="ARBA00012652"/>
    </source>
</evidence>
<evidence type="ECO:0000256" key="3">
    <source>
        <dbReference type="ARBA" id="ARBA00022801"/>
    </source>
</evidence>
<evidence type="ECO:0000259" key="5">
    <source>
        <dbReference type="Pfam" id="PF05592"/>
    </source>
</evidence>
<dbReference type="RefSeq" id="WP_339964431.1">
    <property type="nucleotide sequence ID" value="NZ_JBBHJY010000001.1"/>
</dbReference>
<feature type="domain" description="Alpha-L-rhamnosidase six-hairpin glycosidase" evidence="7">
    <location>
        <begin position="605"/>
        <end position="948"/>
    </location>
</feature>
<name>A0ABU8S4H3_9SPHN</name>
<evidence type="ECO:0000259" key="8">
    <source>
        <dbReference type="Pfam" id="PF17390"/>
    </source>
</evidence>
<feature type="domain" description="Bacterial alpha-L-rhamnosidase N-terminal" evidence="6">
    <location>
        <begin position="325"/>
        <end position="491"/>
    </location>
</feature>
<dbReference type="Pfam" id="PF08531">
    <property type="entry name" value="Bac_rhamnosid_N"/>
    <property type="match status" value="1"/>
</dbReference>
<dbReference type="Gene3D" id="2.60.120.260">
    <property type="entry name" value="Galactose-binding domain-like"/>
    <property type="match status" value="2"/>
</dbReference>
<dbReference type="Pfam" id="PF25788">
    <property type="entry name" value="Ig_Rha78A_N"/>
    <property type="match status" value="1"/>
</dbReference>
<dbReference type="Pfam" id="PF17389">
    <property type="entry name" value="Bac_rhamnosid6H"/>
    <property type="match status" value="1"/>
</dbReference>
<feature type="domain" description="Alpha-L-rhamnosidase concanavalin-like" evidence="5">
    <location>
        <begin position="501"/>
        <end position="600"/>
    </location>
</feature>
<feature type="chain" id="PRO_5046787927" description="alpha-L-rhamnosidase" evidence="4">
    <location>
        <begin position="29"/>
        <end position="1053"/>
    </location>
</feature>
<dbReference type="Pfam" id="PF17390">
    <property type="entry name" value="Bac_rhamnosid_C"/>
    <property type="match status" value="1"/>
</dbReference>
<dbReference type="Gene3D" id="2.60.420.10">
    <property type="entry name" value="Maltose phosphorylase, domain 3"/>
    <property type="match status" value="1"/>
</dbReference>
<dbReference type="GO" id="GO:0016787">
    <property type="term" value="F:hydrolase activity"/>
    <property type="evidence" value="ECO:0007669"/>
    <property type="project" value="UniProtKB-KW"/>
</dbReference>
<dbReference type="Gene3D" id="2.60.40.10">
    <property type="entry name" value="Immunoglobulins"/>
    <property type="match status" value="1"/>
</dbReference>
<dbReference type="InterPro" id="IPR008979">
    <property type="entry name" value="Galactose-bd-like_sf"/>
</dbReference>
<evidence type="ECO:0000313" key="9">
    <source>
        <dbReference type="EMBL" id="MEJ6008797.1"/>
    </source>
</evidence>
<proteinExistence type="predicted"/>
<organism evidence="9 10">
    <name type="scientific">Novosphingobium aquae</name>
    <dbReference type="NCBI Taxonomy" id="3133435"/>
    <lineage>
        <taxon>Bacteria</taxon>
        <taxon>Pseudomonadati</taxon>
        <taxon>Pseudomonadota</taxon>
        <taxon>Alphaproteobacteria</taxon>
        <taxon>Sphingomonadales</taxon>
        <taxon>Sphingomonadaceae</taxon>
        <taxon>Novosphingobium</taxon>
    </lineage>
</organism>
<keyword evidence="3 9" id="KW-0378">Hydrolase</keyword>
<keyword evidence="4" id="KW-0732">Signal</keyword>
<evidence type="ECO:0000313" key="10">
    <source>
        <dbReference type="Proteomes" id="UP001379235"/>
    </source>
</evidence>
<dbReference type="Gene3D" id="1.50.10.10">
    <property type="match status" value="1"/>
</dbReference>
<dbReference type="InterPro" id="IPR013783">
    <property type="entry name" value="Ig-like_fold"/>
</dbReference>
<comment type="caution">
    <text evidence="9">The sequence shown here is derived from an EMBL/GenBank/DDBJ whole genome shotgun (WGS) entry which is preliminary data.</text>
</comment>
<evidence type="ECO:0000256" key="4">
    <source>
        <dbReference type="SAM" id="SignalP"/>
    </source>
</evidence>
<feature type="signal peptide" evidence="4">
    <location>
        <begin position="1"/>
        <end position="28"/>
    </location>
</feature>
<accession>A0ABU8S4H3</accession>
<dbReference type="InterPro" id="IPR013737">
    <property type="entry name" value="Bac_rhamnosid_N"/>
</dbReference>
<evidence type="ECO:0000256" key="1">
    <source>
        <dbReference type="ARBA" id="ARBA00001445"/>
    </source>
</evidence>
<dbReference type="InterPro" id="IPR016007">
    <property type="entry name" value="Alpha_rhamnosid"/>
</dbReference>
<dbReference type="EMBL" id="JBBHJY010000001">
    <property type="protein sequence ID" value="MEJ6008797.1"/>
    <property type="molecule type" value="Genomic_DNA"/>
</dbReference>
<dbReference type="SUPFAM" id="SSF48208">
    <property type="entry name" value="Six-hairpin glycosidases"/>
    <property type="match status" value="1"/>
</dbReference>